<dbReference type="InterPro" id="IPR001680">
    <property type="entry name" value="WD40_rpt"/>
</dbReference>
<feature type="region of interest" description="Disordered" evidence="4">
    <location>
        <begin position="1"/>
        <end position="32"/>
    </location>
</feature>
<keyword evidence="2" id="KW-0677">Repeat</keyword>
<accession>A0ABR2Z3D2</accession>
<evidence type="ECO:0000256" key="1">
    <source>
        <dbReference type="ARBA" id="ARBA00022574"/>
    </source>
</evidence>
<evidence type="ECO:0000259" key="5">
    <source>
        <dbReference type="Pfam" id="PF23760"/>
    </source>
</evidence>
<dbReference type="PANTHER" id="PTHR19848">
    <property type="entry name" value="WD40 REPEAT PROTEIN"/>
    <property type="match status" value="1"/>
</dbReference>
<evidence type="ECO:0000256" key="4">
    <source>
        <dbReference type="SAM" id="MobiDB-lite"/>
    </source>
</evidence>
<proteinExistence type="predicted"/>
<evidence type="ECO:0000256" key="2">
    <source>
        <dbReference type="ARBA" id="ARBA00022737"/>
    </source>
</evidence>
<comment type="caution">
    <text evidence="6">The sequence shown here is derived from an EMBL/GenBank/DDBJ whole genome shotgun (WGS) entry which is preliminary data.</text>
</comment>
<gene>
    <name evidence="6" type="ORF">WJX75_004149</name>
</gene>
<dbReference type="SMART" id="SM00320">
    <property type="entry name" value="WD40"/>
    <property type="match status" value="4"/>
</dbReference>
<feature type="repeat" description="WD" evidence="3">
    <location>
        <begin position="190"/>
        <end position="230"/>
    </location>
</feature>
<protein>
    <recommendedName>
        <fullName evidence="5">DDB1- and CUL4-associated factor 12 beta-propeller domain-containing protein</fullName>
    </recommendedName>
</protein>
<dbReference type="Gene3D" id="2.130.10.10">
    <property type="entry name" value="YVTN repeat-like/Quinoprotein amine dehydrogenase"/>
    <property type="match status" value="2"/>
</dbReference>
<dbReference type="Pfam" id="PF23760">
    <property type="entry name" value="Beta-prop_DCAF12"/>
    <property type="match status" value="1"/>
</dbReference>
<keyword evidence="1 3" id="KW-0853">WD repeat</keyword>
<feature type="compositionally biased region" description="Low complexity" evidence="4">
    <location>
        <begin position="13"/>
        <end position="32"/>
    </location>
</feature>
<dbReference type="InterPro" id="IPR036322">
    <property type="entry name" value="WD40_repeat_dom_sf"/>
</dbReference>
<evidence type="ECO:0000256" key="3">
    <source>
        <dbReference type="PROSITE-ProRule" id="PRU00221"/>
    </source>
</evidence>
<name>A0ABR2Z3D2_9CHLO</name>
<evidence type="ECO:0000313" key="6">
    <source>
        <dbReference type="EMBL" id="KAK9918446.1"/>
    </source>
</evidence>
<dbReference type="InterPro" id="IPR056151">
    <property type="entry name" value="Beta-prop_DCAF12"/>
</dbReference>
<feature type="domain" description="DDB1- and CUL4-associated factor 12 beta-propeller" evidence="5">
    <location>
        <begin position="63"/>
        <end position="446"/>
    </location>
</feature>
<dbReference type="PROSITE" id="PS50294">
    <property type="entry name" value="WD_REPEATS_REGION"/>
    <property type="match status" value="1"/>
</dbReference>
<dbReference type="Proteomes" id="UP001491310">
    <property type="component" value="Unassembled WGS sequence"/>
</dbReference>
<dbReference type="EMBL" id="JALJOT010000001">
    <property type="protein sequence ID" value="KAK9918446.1"/>
    <property type="molecule type" value="Genomic_DNA"/>
</dbReference>
<dbReference type="SUPFAM" id="SSF50978">
    <property type="entry name" value="WD40 repeat-like"/>
    <property type="match status" value="1"/>
</dbReference>
<dbReference type="PANTHER" id="PTHR19848:SF8">
    <property type="entry name" value="F-BOX AND WD REPEAT DOMAIN CONTAINING 7"/>
    <property type="match status" value="1"/>
</dbReference>
<keyword evidence="7" id="KW-1185">Reference proteome</keyword>
<reference evidence="6 7" key="1">
    <citation type="journal article" date="2024" name="Nat. Commun.">
        <title>Phylogenomics reveals the evolutionary origins of lichenization in chlorophyte algae.</title>
        <authorList>
            <person name="Puginier C."/>
            <person name="Libourel C."/>
            <person name="Otte J."/>
            <person name="Skaloud P."/>
            <person name="Haon M."/>
            <person name="Grisel S."/>
            <person name="Petersen M."/>
            <person name="Berrin J.G."/>
            <person name="Delaux P.M."/>
            <person name="Dal Grande F."/>
            <person name="Keller J."/>
        </authorList>
    </citation>
    <scope>NUCLEOTIDE SEQUENCE [LARGE SCALE GENOMIC DNA]</scope>
    <source>
        <strain evidence="6 7">SAG 216-7</strain>
    </source>
</reference>
<dbReference type="InterPro" id="IPR015943">
    <property type="entry name" value="WD40/YVTN_repeat-like_dom_sf"/>
</dbReference>
<organism evidence="6 7">
    <name type="scientific">Coccomyxa subellipsoidea</name>
    <dbReference type="NCBI Taxonomy" id="248742"/>
    <lineage>
        <taxon>Eukaryota</taxon>
        <taxon>Viridiplantae</taxon>
        <taxon>Chlorophyta</taxon>
        <taxon>core chlorophytes</taxon>
        <taxon>Trebouxiophyceae</taxon>
        <taxon>Trebouxiophyceae incertae sedis</taxon>
        <taxon>Coccomyxaceae</taxon>
        <taxon>Coccomyxa</taxon>
    </lineage>
</organism>
<dbReference type="PROSITE" id="PS50082">
    <property type="entry name" value="WD_REPEATS_2"/>
    <property type="match status" value="1"/>
</dbReference>
<evidence type="ECO:0000313" key="7">
    <source>
        <dbReference type="Proteomes" id="UP001491310"/>
    </source>
</evidence>
<sequence length="447" mass="49378">MKRASRSRRDSNTGGTVQTTTRGQRQSQTTPTQMMSMIHGAQAGLHTRGEFQREVRAAVLNKLPGVLREKEFPCQKWKEFDKGFACEWLNTETVVVGTKCNKLLCLNTITNQFQRVAMPRAPPRPPGAPQPNPEAPPGGCGIHSIALSPDRRLLATGGANPSDCQILAVRDDACSAATPKAPLLEPVQTLVGHMDWVFGTAWVTDRHVVTGSRDQHLKLWKVDTEPNSSPNMHPLVSQMPTLTSARDEKNYKVRDVKYNRNMGRLASLTTNGCVQFWDPHATFERNVRLKHSKEVVCLAMNDSLLAVGSQSHITLVDPRKKTPVQDVESLDEGHGVRSLNFLDHLLSAGSGRGRLFFYDMRASAYLDLDIAAEQPHLGSSMAVDRGCLQCGTGYLNQTDTVYLEHFSGEQVFNACYSHAWDPTRTRLAAVGGPLAYGLRGSYMAVWN</sequence>